<evidence type="ECO:0000256" key="1">
    <source>
        <dbReference type="ARBA" id="ARBA00008315"/>
    </source>
</evidence>
<dbReference type="Pfam" id="PF13879">
    <property type="entry name" value="Hmw_CFAP97"/>
    <property type="match status" value="1"/>
</dbReference>
<feature type="region of interest" description="Disordered" evidence="2">
    <location>
        <begin position="1"/>
        <end position="27"/>
    </location>
</feature>
<keyword evidence="3" id="KW-0966">Cell projection</keyword>
<keyword evidence="4" id="KW-1185">Reference proteome</keyword>
<comment type="similarity">
    <text evidence="1">Belongs to the CFAP97 family.</text>
</comment>
<feature type="region of interest" description="Disordered" evidence="2">
    <location>
        <begin position="226"/>
        <end position="274"/>
    </location>
</feature>
<feature type="compositionally biased region" description="Acidic residues" evidence="2">
    <location>
        <begin position="1"/>
        <end position="11"/>
    </location>
</feature>
<protein>
    <submittedName>
        <fullName evidence="3">Cilia- and flagella-associated protein 97-like</fullName>
    </submittedName>
</protein>
<sequence length="274" mass="30473">MHDSHSDDDEFWGIGKSSPKASHIVAPSPVKKGDIKLSFSIPSLTTSPVSTTAFESTPRRYSPLSQSIDKIAPKYISPSTNKPLSYSNESSLDTSISDSNVEFKTSSLYPDEDKSDLHDILDALLNFESTIEPSNDVTLSNPYTHSLTQAPVDNYGNTSRRQEVERENSRLAKQIKQSKPCVVRSSHGQVSIIKSTAAPASINRTRLTRIEQENLNLLKRIQSAKTSKAISRREHERHYESHKVYGKISSKQRSLDSSPGIKSMSNLSKPEWIA</sequence>
<dbReference type="EMBL" id="JAKMXF010000266">
    <property type="protein sequence ID" value="KAI6653558.1"/>
    <property type="molecule type" value="Genomic_DNA"/>
</dbReference>
<organism evidence="3 4">
    <name type="scientific">Oopsacas minuta</name>
    <dbReference type="NCBI Taxonomy" id="111878"/>
    <lineage>
        <taxon>Eukaryota</taxon>
        <taxon>Metazoa</taxon>
        <taxon>Porifera</taxon>
        <taxon>Hexactinellida</taxon>
        <taxon>Hexasterophora</taxon>
        <taxon>Lyssacinosida</taxon>
        <taxon>Leucopsacidae</taxon>
        <taxon>Oopsacas</taxon>
    </lineage>
</organism>
<evidence type="ECO:0000313" key="3">
    <source>
        <dbReference type="EMBL" id="KAI6653558.1"/>
    </source>
</evidence>
<proteinExistence type="inferred from homology"/>
<dbReference type="AlphaFoldDB" id="A0AAV7JXX0"/>
<comment type="caution">
    <text evidence="3">The sequence shown here is derived from an EMBL/GenBank/DDBJ whole genome shotgun (WGS) entry which is preliminary data.</text>
</comment>
<keyword evidence="3" id="KW-0282">Flagellum</keyword>
<accession>A0AAV7JXX0</accession>
<reference evidence="3 4" key="1">
    <citation type="journal article" date="2023" name="BMC Biol.">
        <title>The compact genome of the sponge Oopsacas minuta (Hexactinellida) is lacking key metazoan core genes.</title>
        <authorList>
            <person name="Santini S."/>
            <person name="Schenkelaars Q."/>
            <person name="Jourda C."/>
            <person name="Duchesne M."/>
            <person name="Belahbib H."/>
            <person name="Rocher C."/>
            <person name="Selva M."/>
            <person name="Riesgo A."/>
            <person name="Vervoort M."/>
            <person name="Leys S.P."/>
            <person name="Kodjabachian L."/>
            <person name="Le Bivic A."/>
            <person name="Borchiellini C."/>
            <person name="Claverie J.M."/>
            <person name="Renard E."/>
        </authorList>
    </citation>
    <scope>NUCLEOTIDE SEQUENCE [LARGE SCALE GENOMIC DNA]</scope>
    <source>
        <strain evidence="3">SPO-2</strain>
    </source>
</reference>
<evidence type="ECO:0000313" key="4">
    <source>
        <dbReference type="Proteomes" id="UP001165289"/>
    </source>
</evidence>
<name>A0AAV7JXX0_9METZ</name>
<feature type="compositionally biased region" description="Basic and acidic residues" evidence="2">
    <location>
        <begin position="231"/>
        <end position="243"/>
    </location>
</feature>
<evidence type="ECO:0000256" key="2">
    <source>
        <dbReference type="SAM" id="MobiDB-lite"/>
    </source>
</evidence>
<gene>
    <name evidence="3" type="ORF">LOD99_3453</name>
</gene>
<dbReference type="Proteomes" id="UP001165289">
    <property type="component" value="Unassembled WGS sequence"/>
</dbReference>
<keyword evidence="3" id="KW-0969">Cilium</keyword>
<dbReference type="InterPro" id="IPR029488">
    <property type="entry name" value="Hmw/CFAP97"/>
</dbReference>